<evidence type="ECO:0000313" key="4">
    <source>
        <dbReference type="Proteomes" id="UP000193498"/>
    </source>
</evidence>
<dbReference type="EMBL" id="MCFE01000303">
    <property type="protein sequence ID" value="ORX91839.1"/>
    <property type="molecule type" value="Genomic_DNA"/>
</dbReference>
<protein>
    <recommendedName>
        <fullName evidence="5">Extracellular membrane protein CFEM domain-containing protein</fullName>
    </recommendedName>
</protein>
<comment type="caution">
    <text evidence="3">The sequence shown here is derived from an EMBL/GenBank/DDBJ whole genome shotgun (WGS) entry which is preliminary data.</text>
</comment>
<proteinExistence type="predicted"/>
<evidence type="ECO:0008006" key="5">
    <source>
        <dbReference type="Google" id="ProtNLM"/>
    </source>
</evidence>
<organism evidence="3 4">
    <name type="scientific">Basidiobolus meristosporus CBS 931.73</name>
    <dbReference type="NCBI Taxonomy" id="1314790"/>
    <lineage>
        <taxon>Eukaryota</taxon>
        <taxon>Fungi</taxon>
        <taxon>Fungi incertae sedis</taxon>
        <taxon>Zoopagomycota</taxon>
        <taxon>Entomophthoromycotina</taxon>
        <taxon>Basidiobolomycetes</taxon>
        <taxon>Basidiobolales</taxon>
        <taxon>Basidiobolaceae</taxon>
        <taxon>Basidiobolus</taxon>
    </lineage>
</organism>
<feature type="region of interest" description="Disordered" evidence="1">
    <location>
        <begin position="108"/>
        <end position="148"/>
    </location>
</feature>
<keyword evidence="4" id="KW-1185">Reference proteome</keyword>
<reference evidence="3 4" key="1">
    <citation type="submission" date="2016-07" db="EMBL/GenBank/DDBJ databases">
        <title>Pervasive Adenine N6-methylation of Active Genes in Fungi.</title>
        <authorList>
            <consortium name="DOE Joint Genome Institute"/>
            <person name="Mondo S.J."/>
            <person name="Dannebaum R.O."/>
            <person name="Kuo R.C."/>
            <person name="Labutti K."/>
            <person name="Haridas S."/>
            <person name="Kuo A."/>
            <person name="Salamov A."/>
            <person name="Ahrendt S.R."/>
            <person name="Lipzen A."/>
            <person name="Sullivan W."/>
            <person name="Andreopoulos W.B."/>
            <person name="Clum A."/>
            <person name="Lindquist E."/>
            <person name="Daum C."/>
            <person name="Ramamoorthy G.K."/>
            <person name="Gryganskyi A."/>
            <person name="Culley D."/>
            <person name="Magnuson J.K."/>
            <person name="James T.Y."/>
            <person name="O'Malley M.A."/>
            <person name="Stajich J.E."/>
            <person name="Spatafora J.W."/>
            <person name="Visel A."/>
            <person name="Grigoriev I.V."/>
        </authorList>
    </citation>
    <scope>NUCLEOTIDE SEQUENCE [LARGE SCALE GENOMIC DNA]</scope>
    <source>
        <strain evidence="3 4">CBS 931.73</strain>
    </source>
</reference>
<feature type="signal peptide" evidence="2">
    <location>
        <begin position="1"/>
        <end position="20"/>
    </location>
</feature>
<dbReference type="AlphaFoldDB" id="A0A1Y1Y1L3"/>
<gene>
    <name evidence="3" type="ORF">K493DRAFT_303751</name>
</gene>
<accession>A0A1Y1Y1L3</accession>
<dbReference type="Proteomes" id="UP000193498">
    <property type="component" value="Unassembled WGS sequence"/>
</dbReference>
<keyword evidence="2" id="KW-0732">Signal</keyword>
<feature type="chain" id="PRO_5012756437" description="Extracellular membrane protein CFEM domain-containing protein" evidence="2">
    <location>
        <begin position="21"/>
        <end position="172"/>
    </location>
</feature>
<sequence length="172" mass="18200">MLSFTSILIILVTLSQGVLSVRVDGEPSNSTAPAPIDLPEILEEDARYECTQLYRCGDDQACIAECYGVPSPDIDQVLATLDCFAQCQSSSSSIASCQAECLSNHYQPSTQHHPVSIQPSPPSPTGAVDSKPPPGQPGGGITRKRAENSSPTLPVIGLSLLAPIAITRFLHQ</sequence>
<dbReference type="InParanoid" id="A0A1Y1Y1L3"/>
<evidence type="ECO:0000256" key="1">
    <source>
        <dbReference type="SAM" id="MobiDB-lite"/>
    </source>
</evidence>
<evidence type="ECO:0000313" key="3">
    <source>
        <dbReference type="EMBL" id="ORX91839.1"/>
    </source>
</evidence>
<name>A0A1Y1Y1L3_9FUNG</name>
<evidence type="ECO:0000256" key="2">
    <source>
        <dbReference type="SAM" id="SignalP"/>
    </source>
</evidence>